<protein>
    <submittedName>
        <fullName evidence="1">Uncharacterized protein</fullName>
    </submittedName>
</protein>
<dbReference type="RefSeq" id="WP_112734452.1">
    <property type="nucleotide sequence ID" value="NZ_PYAC01000004.1"/>
</dbReference>
<comment type="caution">
    <text evidence="1">The sequence shown here is derived from an EMBL/GenBank/DDBJ whole genome shotgun (WGS) entry which is preliminary data.</text>
</comment>
<sequence length="126" mass="13233">MQTESVIVETAIPLAEAAAILNVALAGHKATIEPLTVSNNPLDQLGHQPDVALLASRKGAMGAWGVRVYLTDYGDRREIHLEALGDGGFSRAFHGIKNTFSLSKSLAKAQALAANVVNSDATAVVR</sequence>
<dbReference type="EMBL" id="PYAC01000004">
    <property type="protein sequence ID" value="RAO22644.1"/>
    <property type="molecule type" value="Genomic_DNA"/>
</dbReference>
<name>A0ABX9D838_9ACTN</name>
<accession>A0ABX9D838</accession>
<reference evidence="1 2" key="1">
    <citation type="submission" date="2018-03" db="EMBL/GenBank/DDBJ databases">
        <title>Defining the species Micromonospora saelicesensis and Micromonospora noduli under the framework of genomics.</title>
        <authorList>
            <person name="Riesco R."/>
            <person name="Trujillo M.E."/>
        </authorList>
    </citation>
    <scope>NUCLEOTIDE SEQUENCE [LARGE SCALE GENOMIC DNA]</scope>
    <source>
        <strain evidence="1 2">MED15</strain>
    </source>
</reference>
<evidence type="ECO:0000313" key="2">
    <source>
        <dbReference type="Proteomes" id="UP000249045"/>
    </source>
</evidence>
<evidence type="ECO:0000313" key="1">
    <source>
        <dbReference type="EMBL" id="RAO22644.1"/>
    </source>
</evidence>
<proteinExistence type="predicted"/>
<keyword evidence="2" id="KW-1185">Reference proteome</keyword>
<dbReference type="Proteomes" id="UP000249045">
    <property type="component" value="Unassembled WGS sequence"/>
</dbReference>
<gene>
    <name evidence="1" type="ORF">MED15_01493</name>
</gene>
<organism evidence="1 2">
    <name type="scientific">Micromonospora noduli</name>
    <dbReference type="NCBI Taxonomy" id="709876"/>
    <lineage>
        <taxon>Bacteria</taxon>
        <taxon>Bacillati</taxon>
        <taxon>Actinomycetota</taxon>
        <taxon>Actinomycetes</taxon>
        <taxon>Micromonosporales</taxon>
        <taxon>Micromonosporaceae</taxon>
        <taxon>Micromonospora</taxon>
    </lineage>
</organism>